<accession>A0AAW0KJ71</accession>
<evidence type="ECO:0000313" key="2">
    <source>
        <dbReference type="Proteomes" id="UP000237347"/>
    </source>
</evidence>
<gene>
    <name evidence="1" type="ORF">CFP56_017916</name>
</gene>
<reference evidence="1 2" key="1">
    <citation type="journal article" date="2018" name="Sci. Data">
        <title>The draft genome sequence of cork oak.</title>
        <authorList>
            <person name="Ramos A.M."/>
            <person name="Usie A."/>
            <person name="Barbosa P."/>
            <person name="Barros P.M."/>
            <person name="Capote T."/>
            <person name="Chaves I."/>
            <person name="Simoes F."/>
            <person name="Abreu I."/>
            <person name="Carrasquinho I."/>
            <person name="Faro C."/>
            <person name="Guimaraes J.B."/>
            <person name="Mendonca D."/>
            <person name="Nobrega F."/>
            <person name="Rodrigues L."/>
            <person name="Saibo N.J.M."/>
            <person name="Varela M.C."/>
            <person name="Egas C."/>
            <person name="Matos J."/>
            <person name="Miguel C.M."/>
            <person name="Oliveira M.M."/>
            <person name="Ricardo C.P."/>
            <person name="Goncalves S."/>
        </authorList>
    </citation>
    <scope>NUCLEOTIDE SEQUENCE [LARGE SCALE GENOMIC DNA]</scope>
    <source>
        <strain evidence="2">cv. HL8</strain>
    </source>
</reference>
<organism evidence="1 2">
    <name type="scientific">Quercus suber</name>
    <name type="common">Cork oak</name>
    <dbReference type="NCBI Taxonomy" id="58331"/>
    <lineage>
        <taxon>Eukaryota</taxon>
        <taxon>Viridiplantae</taxon>
        <taxon>Streptophyta</taxon>
        <taxon>Embryophyta</taxon>
        <taxon>Tracheophyta</taxon>
        <taxon>Spermatophyta</taxon>
        <taxon>Magnoliopsida</taxon>
        <taxon>eudicotyledons</taxon>
        <taxon>Gunneridae</taxon>
        <taxon>Pentapetalae</taxon>
        <taxon>rosids</taxon>
        <taxon>fabids</taxon>
        <taxon>Fagales</taxon>
        <taxon>Fagaceae</taxon>
        <taxon>Quercus</taxon>
    </lineage>
</organism>
<evidence type="ECO:0000313" key="1">
    <source>
        <dbReference type="EMBL" id="KAK7839540.1"/>
    </source>
</evidence>
<dbReference type="Proteomes" id="UP000237347">
    <property type="component" value="Unassembled WGS sequence"/>
</dbReference>
<protein>
    <submittedName>
        <fullName evidence="1">Uncharacterized protein</fullName>
    </submittedName>
</protein>
<dbReference type="AlphaFoldDB" id="A0AAW0KJ71"/>
<sequence length="103" mass="12044">MDGLENTMLVSSFDHLNVDEKQSRSFMLKMTCKFRIDNGCRTSLITPLANLDYNLDAPLDDSQNQLMLTLIPCMWPQIKQVLTRNEVMLMWLKMMFTKICLHN</sequence>
<comment type="caution">
    <text evidence="1">The sequence shown here is derived from an EMBL/GenBank/DDBJ whole genome shotgun (WGS) entry which is preliminary data.</text>
</comment>
<keyword evidence="2" id="KW-1185">Reference proteome</keyword>
<proteinExistence type="predicted"/>
<dbReference type="EMBL" id="PKMF04000281">
    <property type="protein sequence ID" value="KAK7839540.1"/>
    <property type="molecule type" value="Genomic_DNA"/>
</dbReference>
<name>A0AAW0KJ71_QUESU</name>